<dbReference type="InterPro" id="IPR018370">
    <property type="entry name" value="Chaperonin_Cpn60_CS"/>
</dbReference>
<dbReference type="FunFam" id="3.50.7.10:FF:000001">
    <property type="entry name" value="60 kDa chaperonin"/>
    <property type="match status" value="1"/>
</dbReference>
<dbReference type="InterPro" id="IPR027410">
    <property type="entry name" value="TCP-1-like_intermed_sf"/>
</dbReference>
<name>A0A9W7MRQ4_HIBTR</name>
<gene>
    <name evidence="7" type="ORF">HRI_005213500</name>
</gene>
<dbReference type="Gene3D" id="1.10.560.10">
    <property type="entry name" value="GroEL-like equatorial domain"/>
    <property type="match status" value="1"/>
</dbReference>
<keyword evidence="8" id="KW-1185">Reference proteome</keyword>
<comment type="caution">
    <text evidence="7">The sequence shown here is derived from an EMBL/GenBank/DDBJ whole genome shotgun (WGS) entry which is preliminary data.</text>
</comment>
<organism evidence="7 8">
    <name type="scientific">Hibiscus trionum</name>
    <name type="common">Flower of an hour</name>
    <dbReference type="NCBI Taxonomy" id="183268"/>
    <lineage>
        <taxon>Eukaryota</taxon>
        <taxon>Viridiplantae</taxon>
        <taxon>Streptophyta</taxon>
        <taxon>Embryophyta</taxon>
        <taxon>Tracheophyta</taxon>
        <taxon>Spermatophyta</taxon>
        <taxon>Magnoliopsida</taxon>
        <taxon>eudicotyledons</taxon>
        <taxon>Gunneridae</taxon>
        <taxon>Pentapetalae</taxon>
        <taxon>rosids</taxon>
        <taxon>malvids</taxon>
        <taxon>Malvales</taxon>
        <taxon>Malvaceae</taxon>
        <taxon>Malvoideae</taxon>
        <taxon>Hibiscus</taxon>
    </lineage>
</organism>
<dbReference type="InterPro" id="IPR002423">
    <property type="entry name" value="Cpn60/GroEL/TCP-1"/>
</dbReference>
<keyword evidence="2" id="KW-0547">Nucleotide-binding</keyword>
<dbReference type="SUPFAM" id="SSF54849">
    <property type="entry name" value="GroEL-intermediate domain like"/>
    <property type="match status" value="2"/>
</dbReference>
<dbReference type="NCBIfam" id="TIGR02348">
    <property type="entry name" value="GroEL"/>
    <property type="match status" value="1"/>
</dbReference>
<keyword evidence="5" id="KW-0143">Chaperone</keyword>
<evidence type="ECO:0000313" key="7">
    <source>
        <dbReference type="EMBL" id="GMJ15443.1"/>
    </source>
</evidence>
<evidence type="ECO:0000256" key="5">
    <source>
        <dbReference type="ARBA" id="ARBA00023186"/>
    </source>
</evidence>
<dbReference type="NCBIfam" id="NF009489">
    <property type="entry name" value="PRK12851.1"/>
    <property type="match status" value="1"/>
</dbReference>
<dbReference type="GO" id="GO:0140662">
    <property type="term" value="F:ATP-dependent protein folding chaperone"/>
    <property type="evidence" value="ECO:0007669"/>
    <property type="project" value="InterPro"/>
</dbReference>
<dbReference type="HAMAP" id="MF_00600">
    <property type="entry name" value="CH60"/>
    <property type="match status" value="1"/>
</dbReference>
<dbReference type="CDD" id="cd03344">
    <property type="entry name" value="GroEL"/>
    <property type="match status" value="1"/>
</dbReference>
<dbReference type="InterPro" id="IPR001844">
    <property type="entry name" value="Cpn60/GroEL"/>
</dbReference>
<dbReference type="GO" id="GO:0042026">
    <property type="term" value="P:protein refolding"/>
    <property type="evidence" value="ECO:0007669"/>
    <property type="project" value="InterPro"/>
</dbReference>
<dbReference type="PANTHER" id="PTHR45633">
    <property type="entry name" value="60 KDA HEAT SHOCK PROTEIN, MITOCHONDRIAL"/>
    <property type="match status" value="1"/>
</dbReference>
<keyword evidence="4" id="KW-0809">Transit peptide</keyword>
<dbReference type="InterPro" id="IPR027409">
    <property type="entry name" value="GroEL-like_apical_dom_sf"/>
</dbReference>
<dbReference type="Gene3D" id="3.30.260.10">
    <property type="entry name" value="TCP-1-like chaperonin intermediate domain"/>
    <property type="match status" value="1"/>
</dbReference>
<dbReference type="AlphaFoldDB" id="A0A9W7MRQ4"/>
<dbReference type="Pfam" id="PF00118">
    <property type="entry name" value="Cpn60_TCP1"/>
    <property type="match status" value="1"/>
</dbReference>
<sequence>MASASALSSASALCPTNQGSLRKKGHQRQNQKLNCRQGNNRFAVRACAKEIAFDQRSRAAMQAGIDKLADAVGLTLGPRGRNVVLDEFGSPKVVNDGVTIARAIELPNAMENAGAALIREVASKTNDSAGDGTTTASVLAREIIKLGLLSVTSGANPVSVKRGIDKTVQRLVEELEKKARPVKGREDIKAVASISAGNDDLIGTMVADAIDKVGPDGVLSIESSSSFETTVDVEEGMEIDRGYISPQFVTNPEKLICEFENARVLVTDQKISAIKDIIPLLEKTTQLRSPLLIIAEDVTGEALATLVVNKLRGILNIAAIKAPGFGERRKALLQDIAIVTGAEFQASDLGLLVENTSVEQLGIARKVTITKDSTQLIAEAASKDEIQARVAQLKKELAETDSVYDSEKLAERIAKLSGGVAVIKVGAATETELEDRKLRIEDAKNATFAAIEEGIVPGGGAALVHLSTCVPAFKDKLEEADERIGADIVQKALVAPASLIAQNAGMEGEVVVEKVKNSEWEIGYNAMTDTYENLLEAGVIDPAKVTRCALQNSASVAGMVLTTQAIVVEKPKPKAPVAAPSEGGLMV</sequence>
<reference evidence="7" key="1">
    <citation type="submission" date="2023-05" db="EMBL/GenBank/DDBJ databases">
        <title>Genome and transcriptome analyses reveal genes involved in the formation of fine ridges on petal epidermal cells in Hibiscus trionum.</title>
        <authorList>
            <person name="Koshimizu S."/>
            <person name="Masuda S."/>
            <person name="Ishii T."/>
            <person name="Shirasu K."/>
            <person name="Hoshino A."/>
            <person name="Arita M."/>
        </authorList>
    </citation>
    <scope>NUCLEOTIDE SEQUENCE</scope>
    <source>
        <strain evidence="7">Hamamatsu line</strain>
    </source>
</reference>
<dbReference type="GO" id="GO:0005524">
    <property type="term" value="F:ATP binding"/>
    <property type="evidence" value="ECO:0007669"/>
    <property type="project" value="UniProtKB-KW"/>
</dbReference>
<evidence type="ECO:0000256" key="4">
    <source>
        <dbReference type="ARBA" id="ARBA00022946"/>
    </source>
</evidence>
<evidence type="ECO:0000256" key="1">
    <source>
        <dbReference type="ARBA" id="ARBA00006607"/>
    </source>
</evidence>
<evidence type="ECO:0000256" key="3">
    <source>
        <dbReference type="ARBA" id="ARBA00022840"/>
    </source>
</evidence>
<comment type="similarity">
    <text evidence="1 6">Belongs to the chaperonin (HSP60) family.</text>
</comment>
<keyword evidence="3" id="KW-0067">ATP-binding</keyword>
<dbReference type="Gene3D" id="3.50.7.10">
    <property type="entry name" value="GroEL"/>
    <property type="match status" value="1"/>
</dbReference>
<dbReference type="NCBIfam" id="NF000592">
    <property type="entry name" value="PRK00013.1"/>
    <property type="match status" value="1"/>
</dbReference>
<dbReference type="Proteomes" id="UP001165190">
    <property type="component" value="Unassembled WGS sequence"/>
</dbReference>
<evidence type="ECO:0000313" key="8">
    <source>
        <dbReference type="Proteomes" id="UP001165190"/>
    </source>
</evidence>
<dbReference type="NCBIfam" id="NF009487">
    <property type="entry name" value="PRK12849.1"/>
    <property type="match status" value="1"/>
</dbReference>
<dbReference type="SUPFAM" id="SSF48592">
    <property type="entry name" value="GroEL equatorial domain-like"/>
    <property type="match status" value="1"/>
</dbReference>
<dbReference type="PRINTS" id="PR00298">
    <property type="entry name" value="CHAPERONIN60"/>
</dbReference>
<dbReference type="NCBIfam" id="NF009488">
    <property type="entry name" value="PRK12850.1"/>
    <property type="match status" value="1"/>
</dbReference>
<dbReference type="PROSITE" id="PS00296">
    <property type="entry name" value="CHAPERONINS_CPN60"/>
    <property type="match status" value="1"/>
</dbReference>
<dbReference type="SUPFAM" id="SSF52029">
    <property type="entry name" value="GroEL apical domain-like"/>
    <property type="match status" value="1"/>
</dbReference>
<proteinExistence type="inferred from homology"/>
<dbReference type="EMBL" id="BSYR01000078">
    <property type="protein sequence ID" value="GMJ15443.1"/>
    <property type="molecule type" value="Genomic_DNA"/>
</dbReference>
<protein>
    <submittedName>
        <fullName evidence="7">SCHLEPPERLESS, chaperonin-60alpha1, CHLOROPLAST CHAPERONIN 60ALPHA</fullName>
    </submittedName>
</protein>
<dbReference type="OrthoDB" id="1733909at2759"/>
<evidence type="ECO:0000256" key="6">
    <source>
        <dbReference type="RuleBase" id="RU000418"/>
    </source>
</evidence>
<evidence type="ECO:0000256" key="2">
    <source>
        <dbReference type="ARBA" id="ARBA00022741"/>
    </source>
</evidence>
<accession>A0A9W7MRQ4</accession>
<dbReference type="InterPro" id="IPR027413">
    <property type="entry name" value="GROEL-like_equatorial_sf"/>
</dbReference>